<dbReference type="EMBL" id="GL385399">
    <property type="protein sequence ID" value="EJT73287.1"/>
    <property type="molecule type" value="Genomic_DNA"/>
</dbReference>
<keyword evidence="3" id="KW-1185">Reference proteome</keyword>
<protein>
    <submittedName>
        <fullName evidence="1 2">Uncharacterized protein</fullName>
    </submittedName>
</protein>
<evidence type="ECO:0000313" key="1">
    <source>
        <dbReference type="EMBL" id="EJT73287.1"/>
    </source>
</evidence>
<dbReference type="RefSeq" id="XP_009226261.1">
    <property type="nucleotide sequence ID" value="XM_009227997.1"/>
</dbReference>
<reference evidence="2" key="5">
    <citation type="submission" date="2018-04" db="UniProtKB">
        <authorList>
            <consortium name="EnsemblFungi"/>
        </authorList>
    </citation>
    <scope>IDENTIFICATION</scope>
    <source>
        <strain evidence="2">R3-111a-1</strain>
    </source>
</reference>
<gene>
    <name evidence="2" type="primary">20350590</name>
    <name evidence="1" type="ORF">GGTG_10132</name>
</gene>
<proteinExistence type="predicted"/>
<reference evidence="1" key="2">
    <citation type="submission" date="2010-07" db="EMBL/GenBank/DDBJ databases">
        <authorList>
            <consortium name="The Broad Institute Genome Sequencing Platform"/>
            <consortium name="Broad Institute Genome Sequencing Center for Infectious Disease"/>
            <person name="Ma L.-J."/>
            <person name="Dead R."/>
            <person name="Young S."/>
            <person name="Zeng Q."/>
            <person name="Koehrsen M."/>
            <person name="Alvarado L."/>
            <person name="Berlin A."/>
            <person name="Chapman S.B."/>
            <person name="Chen Z."/>
            <person name="Freedman E."/>
            <person name="Gellesch M."/>
            <person name="Goldberg J."/>
            <person name="Griggs A."/>
            <person name="Gujja S."/>
            <person name="Heilman E.R."/>
            <person name="Heiman D."/>
            <person name="Hepburn T."/>
            <person name="Howarth C."/>
            <person name="Jen D."/>
            <person name="Larson L."/>
            <person name="Mehta T."/>
            <person name="Neiman D."/>
            <person name="Pearson M."/>
            <person name="Roberts A."/>
            <person name="Saif S."/>
            <person name="Shea T."/>
            <person name="Shenoy N."/>
            <person name="Sisk P."/>
            <person name="Stolte C."/>
            <person name="Sykes S."/>
            <person name="Walk T."/>
            <person name="White J."/>
            <person name="Yandava C."/>
            <person name="Haas B."/>
            <person name="Nusbaum C."/>
            <person name="Birren B."/>
        </authorList>
    </citation>
    <scope>NUCLEOTIDE SEQUENCE</scope>
    <source>
        <strain evidence="1">R3-111a-1</strain>
    </source>
</reference>
<dbReference type="VEuPathDB" id="FungiDB:GGTG_10132"/>
<reference evidence="2" key="4">
    <citation type="journal article" date="2015" name="G3 (Bethesda)">
        <title>Genome sequences of three phytopathogenic species of the Magnaporthaceae family of fungi.</title>
        <authorList>
            <person name="Okagaki L.H."/>
            <person name="Nunes C.C."/>
            <person name="Sailsbery J."/>
            <person name="Clay B."/>
            <person name="Brown D."/>
            <person name="John T."/>
            <person name="Oh Y."/>
            <person name="Young N."/>
            <person name="Fitzgerald M."/>
            <person name="Haas B.J."/>
            <person name="Zeng Q."/>
            <person name="Young S."/>
            <person name="Adiconis X."/>
            <person name="Fan L."/>
            <person name="Levin J.Z."/>
            <person name="Mitchell T.K."/>
            <person name="Okubara P.A."/>
            <person name="Farman M.L."/>
            <person name="Kohn L.M."/>
            <person name="Birren B."/>
            <person name="Ma L.-J."/>
            <person name="Dean R.A."/>
        </authorList>
    </citation>
    <scope>NUCLEOTIDE SEQUENCE</scope>
    <source>
        <strain evidence="2">R3-111a-1</strain>
    </source>
</reference>
<evidence type="ECO:0000313" key="2">
    <source>
        <dbReference type="EnsemblFungi" id="EJT73287"/>
    </source>
</evidence>
<dbReference type="HOGENOM" id="CLU_2158569_0_0_1"/>
<organism evidence="1">
    <name type="scientific">Gaeumannomyces tritici (strain R3-111a-1)</name>
    <name type="common">Wheat and barley take-all root rot fungus</name>
    <name type="synonym">Gaeumannomyces graminis var. tritici</name>
    <dbReference type="NCBI Taxonomy" id="644352"/>
    <lineage>
        <taxon>Eukaryota</taxon>
        <taxon>Fungi</taxon>
        <taxon>Dikarya</taxon>
        <taxon>Ascomycota</taxon>
        <taxon>Pezizomycotina</taxon>
        <taxon>Sordariomycetes</taxon>
        <taxon>Sordariomycetidae</taxon>
        <taxon>Magnaporthales</taxon>
        <taxon>Magnaporthaceae</taxon>
        <taxon>Gaeumannomyces</taxon>
    </lineage>
</organism>
<dbReference type="Proteomes" id="UP000006039">
    <property type="component" value="Unassembled WGS sequence"/>
</dbReference>
<dbReference type="AlphaFoldDB" id="J3P9F1"/>
<evidence type="ECO:0000313" key="3">
    <source>
        <dbReference type="Proteomes" id="UP000006039"/>
    </source>
</evidence>
<dbReference type="GeneID" id="20350590"/>
<dbReference type="EnsemblFungi" id="EJT73287">
    <property type="protein sequence ID" value="EJT73287"/>
    <property type="gene ID" value="GGTG_10132"/>
</dbReference>
<name>J3P9F1_GAET3</name>
<reference evidence="1" key="3">
    <citation type="submission" date="2010-09" db="EMBL/GenBank/DDBJ databases">
        <title>Annotation of Gaeumannomyces graminis var. tritici R3-111a-1.</title>
        <authorList>
            <consortium name="The Broad Institute Genome Sequencing Platform"/>
            <person name="Ma L.-J."/>
            <person name="Dead R."/>
            <person name="Young S.K."/>
            <person name="Zeng Q."/>
            <person name="Gargeya S."/>
            <person name="Fitzgerald M."/>
            <person name="Haas B."/>
            <person name="Abouelleil A."/>
            <person name="Alvarado L."/>
            <person name="Arachchi H.M."/>
            <person name="Berlin A."/>
            <person name="Brown A."/>
            <person name="Chapman S.B."/>
            <person name="Chen Z."/>
            <person name="Dunbar C."/>
            <person name="Freedman E."/>
            <person name="Gearin G."/>
            <person name="Gellesch M."/>
            <person name="Goldberg J."/>
            <person name="Griggs A."/>
            <person name="Gujja S."/>
            <person name="Heiman D."/>
            <person name="Howarth C."/>
            <person name="Larson L."/>
            <person name="Lui A."/>
            <person name="MacDonald P.J.P."/>
            <person name="Mehta T."/>
            <person name="Montmayeur A."/>
            <person name="Murphy C."/>
            <person name="Neiman D."/>
            <person name="Pearson M."/>
            <person name="Priest M."/>
            <person name="Roberts A."/>
            <person name="Saif S."/>
            <person name="Shea T."/>
            <person name="Shenoy N."/>
            <person name="Sisk P."/>
            <person name="Stolte C."/>
            <person name="Sykes S."/>
            <person name="Yandava C."/>
            <person name="Wortman J."/>
            <person name="Nusbaum C."/>
            <person name="Birren B."/>
        </authorList>
    </citation>
    <scope>NUCLEOTIDE SEQUENCE</scope>
    <source>
        <strain evidence="1">R3-111a-1</strain>
    </source>
</reference>
<reference evidence="3" key="1">
    <citation type="submission" date="2010-07" db="EMBL/GenBank/DDBJ databases">
        <title>The genome sequence of Gaeumannomyces graminis var. tritici strain R3-111a-1.</title>
        <authorList>
            <consortium name="The Broad Institute Genome Sequencing Platform"/>
            <person name="Ma L.-J."/>
            <person name="Dead R."/>
            <person name="Young S."/>
            <person name="Zeng Q."/>
            <person name="Koehrsen M."/>
            <person name="Alvarado L."/>
            <person name="Berlin A."/>
            <person name="Chapman S.B."/>
            <person name="Chen Z."/>
            <person name="Freedman E."/>
            <person name="Gellesch M."/>
            <person name="Goldberg J."/>
            <person name="Griggs A."/>
            <person name="Gujja S."/>
            <person name="Heilman E.R."/>
            <person name="Heiman D."/>
            <person name="Hepburn T."/>
            <person name="Howarth C."/>
            <person name="Jen D."/>
            <person name="Larson L."/>
            <person name="Mehta T."/>
            <person name="Neiman D."/>
            <person name="Pearson M."/>
            <person name="Roberts A."/>
            <person name="Saif S."/>
            <person name="Shea T."/>
            <person name="Shenoy N."/>
            <person name="Sisk P."/>
            <person name="Stolte C."/>
            <person name="Sykes S."/>
            <person name="Walk T."/>
            <person name="White J."/>
            <person name="Yandava C."/>
            <person name="Haas B."/>
            <person name="Nusbaum C."/>
            <person name="Birren B."/>
        </authorList>
    </citation>
    <scope>NUCLEOTIDE SEQUENCE [LARGE SCALE GENOMIC DNA]</scope>
    <source>
        <strain evidence="3">R3-111a-1</strain>
    </source>
</reference>
<accession>J3P9F1</accession>
<sequence>MDTLAGCISASISLPTSCSLGTPGSKKTEHFSIFARACSGLVGEMELKKPSRVSLTRISGPCLALVRIIIHCNLMSRSWSWNDGAKRCGWNLGRPRRLPASTAQGWHPPSE</sequence>